<dbReference type="SMART" id="SM00356">
    <property type="entry name" value="ZnF_C3H1"/>
    <property type="match status" value="5"/>
</dbReference>
<reference evidence="13 14" key="2">
    <citation type="submission" date="2016-08" db="EMBL/GenBank/DDBJ databases">
        <title>Pervasive Adenine N6-methylation of Active Genes in Fungi.</title>
        <authorList>
            <consortium name="DOE Joint Genome Institute"/>
            <person name="Mondo S.J."/>
            <person name="Dannebaum R.O."/>
            <person name="Kuo R.C."/>
            <person name="Labutti K."/>
            <person name="Haridas S."/>
            <person name="Kuo A."/>
            <person name="Salamov A."/>
            <person name="Ahrendt S.R."/>
            <person name="Lipzen A."/>
            <person name="Sullivan W."/>
            <person name="Andreopoulos W.B."/>
            <person name="Clum A."/>
            <person name="Lindquist E."/>
            <person name="Daum C."/>
            <person name="Ramamoorthy G.K."/>
            <person name="Gryganskyi A."/>
            <person name="Culley D."/>
            <person name="Magnuson J.K."/>
            <person name="James T.Y."/>
            <person name="O'Malley M.A."/>
            <person name="Stajich J.E."/>
            <person name="Spatafora J.W."/>
            <person name="Visel A."/>
            <person name="Grigoriev I.V."/>
        </authorList>
    </citation>
    <scope>NUCLEOTIDE SEQUENCE [LARGE SCALE GENOMIC DNA]</scope>
    <source>
        <strain evidence="14">finn</strain>
    </source>
</reference>
<evidence type="ECO:0000256" key="6">
    <source>
        <dbReference type="ARBA" id="ARBA00022771"/>
    </source>
</evidence>
<feature type="region of interest" description="Disordered" evidence="11">
    <location>
        <begin position="94"/>
        <end position="193"/>
    </location>
</feature>
<feature type="compositionally biased region" description="Basic and acidic residues" evidence="11">
    <location>
        <begin position="231"/>
        <end position="244"/>
    </location>
</feature>
<dbReference type="FunFam" id="4.10.1000.40:FF:000006">
    <property type="entry name" value="Zinc finger CCCH domain-containing protein 14"/>
    <property type="match status" value="1"/>
</dbReference>
<feature type="region of interest" description="Disordered" evidence="11">
    <location>
        <begin position="1"/>
        <end position="26"/>
    </location>
</feature>
<evidence type="ECO:0000313" key="13">
    <source>
        <dbReference type="EMBL" id="ORX49736.1"/>
    </source>
</evidence>
<feature type="domain" description="C3H1-type" evidence="12">
    <location>
        <begin position="278"/>
        <end position="298"/>
    </location>
</feature>
<accession>A0A1Y1V9K6</accession>
<dbReference type="PANTHER" id="PTHR14738">
    <property type="entry name" value="ZINC FINGER CCCH DOMAIN-CONTAINING PROTEIN 14"/>
    <property type="match status" value="1"/>
</dbReference>
<evidence type="ECO:0000256" key="3">
    <source>
        <dbReference type="ARBA" id="ARBA00015071"/>
    </source>
</evidence>
<reference evidence="13 14" key="1">
    <citation type="submission" date="2016-08" db="EMBL/GenBank/DDBJ databases">
        <title>Genomes of anaerobic fungi encode conserved fungal cellulosomes for biomass hydrolysis.</title>
        <authorList>
            <consortium name="DOE Joint Genome Institute"/>
            <person name="Haitjema C.H."/>
            <person name="Gilmore S.P."/>
            <person name="Henske J.K."/>
            <person name="Solomon K.V."/>
            <person name="De Groot R."/>
            <person name="Kuo A."/>
            <person name="Mondo S.J."/>
            <person name="Salamov A.A."/>
            <person name="Labutti K."/>
            <person name="Zhao Z."/>
            <person name="Chiniquy J."/>
            <person name="Barry K."/>
            <person name="Brewer H.M."/>
            <person name="Purvine S.O."/>
            <person name="Wright A.T."/>
            <person name="Boxma B."/>
            <person name="Van Alen T."/>
            <person name="Hackstein J.H."/>
            <person name="Baker S.E."/>
            <person name="Grigoriev I.V."/>
            <person name="O'Malley M.A."/>
        </authorList>
    </citation>
    <scope>NUCLEOTIDE SEQUENCE [LARGE SCALE GENOMIC DNA]</scope>
    <source>
        <strain evidence="14">finn</strain>
    </source>
</reference>
<keyword evidence="5" id="KW-0677">Repeat</keyword>
<feature type="zinc finger region" description="C3H1-type" evidence="9">
    <location>
        <begin position="404"/>
        <end position="427"/>
    </location>
</feature>
<keyword evidence="6 9" id="KW-0863">Zinc-finger</keyword>
<feature type="region of interest" description="Disordered" evidence="11">
    <location>
        <begin position="296"/>
        <end position="329"/>
    </location>
</feature>
<dbReference type="Gene3D" id="4.10.1000.30">
    <property type="match status" value="1"/>
</dbReference>
<comment type="similarity">
    <text evidence="2">Belongs to the ZC3H14 family.</text>
</comment>
<feature type="region of interest" description="Disordered" evidence="11">
    <location>
        <begin position="210"/>
        <end position="252"/>
    </location>
</feature>
<dbReference type="STRING" id="1754191.A0A1Y1V9K6"/>
<dbReference type="Gene3D" id="4.10.1000.40">
    <property type="match status" value="2"/>
</dbReference>
<feature type="domain" description="C3H1-type" evidence="12">
    <location>
        <begin position="252"/>
        <end position="277"/>
    </location>
</feature>
<feature type="zinc finger region" description="C3H1-type" evidence="9">
    <location>
        <begin position="278"/>
        <end position="298"/>
    </location>
</feature>
<feature type="coiled-coil region" evidence="10">
    <location>
        <begin position="366"/>
        <end position="400"/>
    </location>
</feature>
<dbReference type="OrthoDB" id="438553at2759"/>
<dbReference type="GO" id="GO:0043488">
    <property type="term" value="P:regulation of mRNA stability"/>
    <property type="evidence" value="ECO:0007669"/>
    <property type="project" value="InterPro"/>
</dbReference>
<evidence type="ECO:0000259" key="12">
    <source>
        <dbReference type="PROSITE" id="PS50103"/>
    </source>
</evidence>
<gene>
    <name evidence="13" type="ORF">BCR36DRAFT_397803</name>
</gene>
<feature type="domain" description="C3H1-type" evidence="12">
    <location>
        <begin position="404"/>
        <end position="427"/>
    </location>
</feature>
<evidence type="ECO:0000256" key="5">
    <source>
        <dbReference type="ARBA" id="ARBA00022737"/>
    </source>
</evidence>
<dbReference type="AlphaFoldDB" id="A0A1Y1V9K6"/>
<dbReference type="Pfam" id="PF14608">
    <property type="entry name" value="zf-CCCH_2"/>
    <property type="match status" value="5"/>
</dbReference>
<dbReference type="InterPro" id="IPR040366">
    <property type="entry name" value="Nab2/ZC3H14"/>
</dbReference>
<dbReference type="GO" id="GO:0005634">
    <property type="term" value="C:nucleus"/>
    <property type="evidence" value="ECO:0007669"/>
    <property type="project" value="UniProtKB-SubCell"/>
</dbReference>
<dbReference type="GO" id="GO:0008270">
    <property type="term" value="F:zinc ion binding"/>
    <property type="evidence" value="ECO:0007669"/>
    <property type="project" value="UniProtKB-KW"/>
</dbReference>
<keyword evidence="4 9" id="KW-0479">Metal-binding</keyword>
<keyword evidence="8" id="KW-0539">Nucleus</keyword>
<evidence type="ECO:0000256" key="9">
    <source>
        <dbReference type="PROSITE-ProRule" id="PRU00723"/>
    </source>
</evidence>
<keyword evidence="14" id="KW-1185">Reference proteome</keyword>
<keyword evidence="7 9" id="KW-0862">Zinc</keyword>
<feature type="compositionally biased region" description="Basic residues" evidence="11">
    <location>
        <begin position="127"/>
        <end position="140"/>
    </location>
</feature>
<keyword evidence="10" id="KW-0175">Coiled coil</keyword>
<comment type="subcellular location">
    <subcellularLocation>
        <location evidence="1">Nucleus</location>
    </subcellularLocation>
</comment>
<feature type="zinc finger region" description="C3H1-type" evidence="9">
    <location>
        <begin position="252"/>
        <end position="277"/>
    </location>
</feature>
<comment type="caution">
    <text evidence="13">The sequence shown here is derived from an EMBL/GenBank/DDBJ whole genome shotgun (WGS) entry which is preliminary data.</text>
</comment>
<evidence type="ECO:0000256" key="1">
    <source>
        <dbReference type="ARBA" id="ARBA00004123"/>
    </source>
</evidence>
<evidence type="ECO:0000256" key="11">
    <source>
        <dbReference type="SAM" id="MobiDB-lite"/>
    </source>
</evidence>
<evidence type="ECO:0000256" key="4">
    <source>
        <dbReference type="ARBA" id="ARBA00022723"/>
    </source>
</evidence>
<evidence type="ECO:0000256" key="10">
    <source>
        <dbReference type="SAM" id="Coils"/>
    </source>
</evidence>
<protein>
    <recommendedName>
        <fullName evidence="3">Zinc finger CCCH domain-containing protein 14</fullName>
    </recommendedName>
</protein>
<dbReference type="Proteomes" id="UP000193719">
    <property type="component" value="Unassembled WGS sequence"/>
</dbReference>
<evidence type="ECO:0000256" key="8">
    <source>
        <dbReference type="ARBA" id="ARBA00023242"/>
    </source>
</evidence>
<organism evidence="13 14">
    <name type="scientific">Piromyces finnis</name>
    <dbReference type="NCBI Taxonomy" id="1754191"/>
    <lineage>
        <taxon>Eukaryota</taxon>
        <taxon>Fungi</taxon>
        <taxon>Fungi incertae sedis</taxon>
        <taxon>Chytridiomycota</taxon>
        <taxon>Chytridiomycota incertae sedis</taxon>
        <taxon>Neocallimastigomycetes</taxon>
        <taxon>Neocallimastigales</taxon>
        <taxon>Neocallimastigaceae</taxon>
        <taxon>Piromyces</taxon>
    </lineage>
</organism>
<sequence>MADVATQPALTEESVPTSSRNKVKQRVADTVKNKLTQLNIDDAETLSNRITEMLAEGNSKDKLNEELTKLIGADKLKSSFVEWLYGYSNVFFPPTPALSDKEDESEEKTEGVKGNKKSKKSNDKDTKTKRRASQSRRARSGSKSSVSSIDTDKSGKNKKPLSPPASPSPAQDKQAKEKNKRRLSRSASSLDLANKVQTEVMAQAIAIAAAAESNNVKHTRERSSSISSNRSVERRNSFNRERKNSISSNASNSERVRCQYWPECNRGDQCKFWHPKELCKKYPNCPAGDKCLYIHPASPSNPPSRPQSSPYTAPSKHNRTKSDASSVISTASDRSVIECKFGANCNRPDCKYSHPSPAAIAAQIAKKATAAATETLEQTKQELQKQLQEQAQLKANNAAKTPVKTNVPCHFFPNCKNPDCPYQHPSPSQAINTLKTKQSNSEFNVPCRYDGNCTRADCKFIHTNRKNH</sequence>
<dbReference type="GO" id="GO:0008143">
    <property type="term" value="F:poly(A) binding"/>
    <property type="evidence" value="ECO:0007669"/>
    <property type="project" value="InterPro"/>
</dbReference>
<dbReference type="InterPro" id="IPR000571">
    <property type="entry name" value="Znf_CCCH"/>
</dbReference>
<proteinExistence type="inferred from homology"/>
<dbReference type="PANTHER" id="PTHR14738:SF29">
    <property type="entry name" value="ZINC FINGER CCCH DOMAIN-CONTAINING PROTEIN 14"/>
    <property type="match status" value="1"/>
</dbReference>
<dbReference type="GO" id="GO:0005737">
    <property type="term" value="C:cytoplasm"/>
    <property type="evidence" value="ECO:0007669"/>
    <property type="project" value="TreeGrafter"/>
</dbReference>
<dbReference type="EMBL" id="MCFH01000023">
    <property type="protein sequence ID" value="ORX49736.1"/>
    <property type="molecule type" value="Genomic_DNA"/>
</dbReference>
<name>A0A1Y1V9K6_9FUNG</name>
<evidence type="ECO:0000256" key="2">
    <source>
        <dbReference type="ARBA" id="ARBA00008423"/>
    </source>
</evidence>
<dbReference type="PROSITE" id="PS50103">
    <property type="entry name" value="ZF_C3H1"/>
    <property type="match status" value="3"/>
</dbReference>
<evidence type="ECO:0000313" key="14">
    <source>
        <dbReference type="Proteomes" id="UP000193719"/>
    </source>
</evidence>
<evidence type="ECO:0000256" key="7">
    <source>
        <dbReference type="ARBA" id="ARBA00022833"/>
    </source>
</evidence>